<accession>A0A9D4RV90</accession>
<proteinExistence type="predicted"/>
<dbReference type="Proteomes" id="UP000828390">
    <property type="component" value="Unassembled WGS sequence"/>
</dbReference>
<dbReference type="AlphaFoldDB" id="A0A9D4RV90"/>
<dbReference type="EMBL" id="JAIWYP010000001">
    <property type="protein sequence ID" value="KAH3880095.1"/>
    <property type="molecule type" value="Genomic_DNA"/>
</dbReference>
<name>A0A9D4RV90_DREPO</name>
<gene>
    <name evidence="1" type="ORF">DPMN_004008</name>
</gene>
<comment type="caution">
    <text evidence="1">The sequence shown here is derived from an EMBL/GenBank/DDBJ whole genome shotgun (WGS) entry which is preliminary data.</text>
</comment>
<organism evidence="1 2">
    <name type="scientific">Dreissena polymorpha</name>
    <name type="common">Zebra mussel</name>
    <name type="synonym">Mytilus polymorpha</name>
    <dbReference type="NCBI Taxonomy" id="45954"/>
    <lineage>
        <taxon>Eukaryota</taxon>
        <taxon>Metazoa</taxon>
        <taxon>Spiralia</taxon>
        <taxon>Lophotrochozoa</taxon>
        <taxon>Mollusca</taxon>
        <taxon>Bivalvia</taxon>
        <taxon>Autobranchia</taxon>
        <taxon>Heteroconchia</taxon>
        <taxon>Euheterodonta</taxon>
        <taxon>Imparidentia</taxon>
        <taxon>Neoheterodontei</taxon>
        <taxon>Myida</taxon>
        <taxon>Dreissenoidea</taxon>
        <taxon>Dreissenidae</taxon>
        <taxon>Dreissena</taxon>
    </lineage>
</organism>
<reference evidence="1" key="1">
    <citation type="journal article" date="2019" name="bioRxiv">
        <title>The Genome of the Zebra Mussel, Dreissena polymorpha: A Resource for Invasive Species Research.</title>
        <authorList>
            <person name="McCartney M.A."/>
            <person name="Auch B."/>
            <person name="Kono T."/>
            <person name="Mallez S."/>
            <person name="Zhang Y."/>
            <person name="Obille A."/>
            <person name="Becker A."/>
            <person name="Abrahante J.E."/>
            <person name="Garbe J."/>
            <person name="Badalamenti J.P."/>
            <person name="Herman A."/>
            <person name="Mangelson H."/>
            <person name="Liachko I."/>
            <person name="Sullivan S."/>
            <person name="Sone E.D."/>
            <person name="Koren S."/>
            <person name="Silverstein K.A.T."/>
            <person name="Beckman K.B."/>
            <person name="Gohl D.M."/>
        </authorList>
    </citation>
    <scope>NUCLEOTIDE SEQUENCE</scope>
    <source>
        <strain evidence="1">Duluth1</strain>
        <tissue evidence="1">Whole animal</tissue>
    </source>
</reference>
<sequence length="107" mass="12840">MMKGAVVEWKCREFSRPAEVVPEPRGRRYGCAFQWNQRVYRKVVNEGLATAYAANGDNFLFLRKLVSLSYIPSEHIIPAFEQMMLQTEECDETSVESYYYYYYYYYY</sequence>
<evidence type="ECO:0000313" key="1">
    <source>
        <dbReference type="EMBL" id="KAH3880095.1"/>
    </source>
</evidence>
<reference evidence="1" key="2">
    <citation type="submission" date="2020-11" db="EMBL/GenBank/DDBJ databases">
        <authorList>
            <person name="McCartney M.A."/>
            <person name="Auch B."/>
            <person name="Kono T."/>
            <person name="Mallez S."/>
            <person name="Becker A."/>
            <person name="Gohl D.M."/>
            <person name="Silverstein K.A.T."/>
            <person name="Koren S."/>
            <person name="Bechman K.B."/>
            <person name="Herman A."/>
            <person name="Abrahante J.E."/>
            <person name="Garbe J."/>
        </authorList>
    </citation>
    <scope>NUCLEOTIDE SEQUENCE</scope>
    <source>
        <strain evidence="1">Duluth1</strain>
        <tissue evidence="1">Whole animal</tissue>
    </source>
</reference>
<protein>
    <submittedName>
        <fullName evidence="1">Uncharacterized protein</fullName>
    </submittedName>
</protein>
<keyword evidence="2" id="KW-1185">Reference proteome</keyword>
<evidence type="ECO:0000313" key="2">
    <source>
        <dbReference type="Proteomes" id="UP000828390"/>
    </source>
</evidence>